<name>A0A0G4HG20_9ALVE</name>
<organism evidence="2">
    <name type="scientific">Chromera velia CCMP2878</name>
    <dbReference type="NCBI Taxonomy" id="1169474"/>
    <lineage>
        <taxon>Eukaryota</taxon>
        <taxon>Sar</taxon>
        <taxon>Alveolata</taxon>
        <taxon>Colpodellida</taxon>
        <taxon>Chromeraceae</taxon>
        <taxon>Chromera</taxon>
    </lineage>
</organism>
<reference evidence="2" key="1">
    <citation type="submission" date="2014-11" db="EMBL/GenBank/DDBJ databases">
        <authorList>
            <person name="Otto D Thomas"/>
            <person name="Naeem Raeece"/>
        </authorList>
    </citation>
    <scope>NUCLEOTIDE SEQUENCE</scope>
</reference>
<feature type="compositionally biased region" description="Low complexity" evidence="1">
    <location>
        <begin position="23"/>
        <end position="32"/>
    </location>
</feature>
<gene>
    <name evidence="2" type="ORF">Cvel_27088</name>
</gene>
<evidence type="ECO:0000313" key="2">
    <source>
        <dbReference type="EMBL" id="CEM42839.1"/>
    </source>
</evidence>
<feature type="non-terminal residue" evidence="2">
    <location>
        <position position="1"/>
    </location>
</feature>
<dbReference type="AlphaFoldDB" id="A0A0G4HG20"/>
<feature type="region of interest" description="Disordered" evidence="1">
    <location>
        <begin position="23"/>
        <end position="52"/>
    </location>
</feature>
<protein>
    <submittedName>
        <fullName evidence="2">Uncharacterized protein</fullName>
    </submittedName>
</protein>
<proteinExistence type="predicted"/>
<evidence type="ECO:0000256" key="1">
    <source>
        <dbReference type="SAM" id="MobiDB-lite"/>
    </source>
</evidence>
<feature type="compositionally biased region" description="Polar residues" evidence="1">
    <location>
        <begin position="40"/>
        <end position="52"/>
    </location>
</feature>
<dbReference type="VEuPathDB" id="CryptoDB:Cvel_27088"/>
<accession>A0A0G4HG20</accession>
<sequence length="171" mass="19028">PPPAEETGRHPLGFLSNLMSFQQHQQAAASQQPAPPQASMIHQNQNQQQRAPMHQAAQQISINRQGSRVTACHVATVITNLKPDMKIINATVTATGPGRVLTVGWEEKLLFLISQGNFRKTLRVQDAHLVVALKALDIECMVEETHEMKSVRLEFETEEAVRDIYSVLSVE</sequence>
<dbReference type="EMBL" id="CDMZ01002543">
    <property type="protein sequence ID" value="CEM42839.1"/>
    <property type="molecule type" value="Genomic_DNA"/>
</dbReference>